<keyword evidence="6 15" id="KW-0732">Signal</keyword>
<dbReference type="AlphaFoldDB" id="A0AAD5TC33"/>
<evidence type="ECO:0000256" key="5">
    <source>
        <dbReference type="ARBA" id="ARBA00018097"/>
    </source>
</evidence>
<comment type="similarity">
    <text evidence="2">Belongs to the histidine acid phosphatase family. MINPP1 subfamily.</text>
</comment>
<dbReference type="EC" id="3.1.3.80" evidence="3"/>
<evidence type="ECO:0000256" key="6">
    <source>
        <dbReference type="ARBA" id="ARBA00022729"/>
    </source>
</evidence>
<dbReference type="PROSITE" id="PS00616">
    <property type="entry name" value="HIS_ACID_PHOSPHAT_1"/>
    <property type="match status" value="1"/>
</dbReference>
<comment type="subcellular location">
    <subcellularLocation>
        <location evidence="1">Membrane</location>
    </subcellularLocation>
</comment>
<gene>
    <name evidence="16" type="primary">MINPP1</name>
    <name evidence="16" type="ORF">HDU87_000660</name>
</gene>
<dbReference type="SUPFAM" id="SSF53254">
    <property type="entry name" value="Phosphoglycerate mutase-like"/>
    <property type="match status" value="1"/>
</dbReference>
<keyword evidence="8" id="KW-0472">Membrane</keyword>
<comment type="catalytic activity">
    <reaction evidence="12">
        <text>1D-myo-inositol hexakisphosphate + H2O = 1D-myo-inositol 1,2,4,5,6-pentakisphosphate + phosphate</text>
        <dbReference type="Rhea" id="RHEA:16989"/>
        <dbReference type="ChEBI" id="CHEBI:15377"/>
        <dbReference type="ChEBI" id="CHEBI:43474"/>
        <dbReference type="ChEBI" id="CHEBI:57798"/>
        <dbReference type="ChEBI" id="CHEBI:58130"/>
        <dbReference type="EC" id="3.1.3.62"/>
    </reaction>
    <physiologicalReaction direction="left-to-right" evidence="12">
        <dbReference type="Rhea" id="RHEA:16990"/>
    </physiologicalReaction>
</comment>
<evidence type="ECO:0000256" key="4">
    <source>
        <dbReference type="ARBA" id="ARBA00013040"/>
    </source>
</evidence>
<feature type="chain" id="PRO_5042017134" description="Multiple inositol polyphosphate phosphatase 1" evidence="15">
    <location>
        <begin position="25"/>
        <end position="498"/>
    </location>
</feature>
<organism evidence="16 17">
    <name type="scientific">Geranomyces variabilis</name>
    <dbReference type="NCBI Taxonomy" id="109894"/>
    <lineage>
        <taxon>Eukaryota</taxon>
        <taxon>Fungi</taxon>
        <taxon>Fungi incertae sedis</taxon>
        <taxon>Chytridiomycota</taxon>
        <taxon>Chytridiomycota incertae sedis</taxon>
        <taxon>Chytridiomycetes</taxon>
        <taxon>Spizellomycetales</taxon>
        <taxon>Powellomycetaceae</taxon>
        <taxon>Geranomyces</taxon>
    </lineage>
</organism>
<evidence type="ECO:0000256" key="15">
    <source>
        <dbReference type="SAM" id="SignalP"/>
    </source>
</evidence>
<feature type="region of interest" description="Disordered" evidence="14">
    <location>
        <begin position="63"/>
        <end position="93"/>
    </location>
</feature>
<dbReference type="CDD" id="cd07061">
    <property type="entry name" value="HP_HAP_like"/>
    <property type="match status" value="1"/>
</dbReference>
<keyword evidence="17" id="KW-1185">Reference proteome</keyword>
<dbReference type="InterPro" id="IPR000560">
    <property type="entry name" value="His_Pase_clade-2"/>
</dbReference>
<keyword evidence="7" id="KW-0378">Hydrolase</keyword>
<evidence type="ECO:0000256" key="8">
    <source>
        <dbReference type="ARBA" id="ARBA00023136"/>
    </source>
</evidence>
<evidence type="ECO:0000313" key="17">
    <source>
        <dbReference type="Proteomes" id="UP001212152"/>
    </source>
</evidence>
<comment type="caution">
    <text evidence="16">The sequence shown here is derived from an EMBL/GenBank/DDBJ whole genome shotgun (WGS) entry which is preliminary data.</text>
</comment>
<dbReference type="PANTHER" id="PTHR20963:SF8">
    <property type="entry name" value="MULTIPLE INOSITOL POLYPHOSPHATE PHOSPHATASE 1"/>
    <property type="match status" value="1"/>
</dbReference>
<dbReference type="Proteomes" id="UP001212152">
    <property type="component" value="Unassembled WGS sequence"/>
</dbReference>
<accession>A0AAD5TC33</accession>
<dbReference type="InterPro" id="IPR033379">
    <property type="entry name" value="Acid_Pase_AS"/>
</dbReference>
<dbReference type="EMBL" id="JADGJQ010000109">
    <property type="protein sequence ID" value="KAJ3169340.1"/>
    <property type="molecule type" value="Genomic_DNA"/>
</dbReference>
<evidence type="ECO:0000313" key="16">
    <source>
        <dbReference type="EMBL" id="KAJ3169340.1"/>
    </source>
</evidence>
<evidence type="ECO:0000256" key="14">
    <source>
        <dbReference type="SAM" id="MobiDB-lite"/>
    </source>
</evidence>
<dbReference type="Pfam" id="PF00328">
    <property type="entry name" value="His_Phos_2"/>
    <property type="match status" value="1"/>
</dbReference>
<dbReference type="GO" id="GO:0016020">
    <property type="term" value="C:membrane"/>
    <property type="evidence" value="ECO:0007669"/>
    <property type="project" value="UniProtKB-SubCell"/>
</dbReference>
<proteinExistence type="inferred from homology"/>
<evidence type="ECO:0000256" key="1">
    <source>
        <dbReference type="ARBA" id="ARBA00004370"/>
    </source>
</evidence>
<evidence type="ECO:0000256" key="3">
    <source>
        <dbReference type="ARBA" id="ARBA00012976"/>
    </source>
</evidence>
<evidence type="ECO:0000256" key="10">
    <source>
        <dbReference type="ARBA" id="ARBA00043668"/>
    </source>
</evidence>
<dbReference type="PANTHER" id="PTHR20963">
    <property type="entry name" value="MULTIPLE INOSITOL POLYPHOSPHATE PHOSPHATASE-RELATED"/>
    <property type="match status" value="1"/>
</dbReference>
<evidence type="ECO:0000256" key="12">
    <source>
        <dbReference type="ARBA" id="ARBA00043691"/>
    </source>
</evidence>
<dbReference type="Gene3D" id="3.40.50.1240">
    <property type="entry name" value="Phosphoglycerate mutase-like"/>
    <property type="match status" value="1"/>
</dbReference>
<comment type="catalytic activity">
    <reaction evidence="10">
        <text>1D-myo-inositol 1,2,5,6-tetrakisphosphate + H2O = 1D-myo-inositol 1,2,6-trisphosphate + phosphate</text>
        <dbReference type="Rhea" id="RHEA:77119"/>
        <dbReference type="ChEBI" id="CHEBI:15377"/>
        <dbReference type="ChEBI" id="CHEBI:43474"/>
        <dbReference type="ChEBI" id="CHEBI:195535"/>
        <dbReference type="ChEBI" id="CHEBI:195537"/>
        <dbReference type="EC" id="3.1.3.62"/>
    </reaction>
    <physiologicalReaction direction="left-to-right" evidence="10">
        <dbReference type="Rhea" id="RHEA:77120"/>
    </physiologicalReaction>
</comment>
<comment type="catalytic activity">
    <reaction evidence="13">
        <text>(2R)-2,3-bisphosphoglycerate + H2O = (2R)-2-phosphoglycerate + phosphate</text>
        <dbReference type="Rhea" id="RHEA:27381"/>
        <dbReference type="ChEBI" id="CHEBI:15377"/>
        <dbReference type="ChEBI" id="CHEBI:43474"/>
        <dbReference type="ChEBI" id="CHEBI:58248"/>
        <dbReference type="ChEBI" id="CHEBI:58289"/>
        <dbReference type="EC" id="3.1.3.80"/>
    </reaction>
    <physiologicalReaction direction="left-to-right" evidence="13">
        <dbReference type="Rhea" id="RHEA:27382"/>
    </physiologicalReaction>
</comment>
<name>A0AAD5TC33_9FUNG</name>
<evidence type="ECO:0000256" key="13">
    <source>
        <dbReference type="ARBA" id="ARBA00043832"/>
    </source>
</evidence>
<evidence type="ECO:0000256" key="2">
    <source>
        <dbReference type="ARBA" id="ARBA00008422"/>
    </source>
</evidence>
<evidence type="ECO:0000256" key="9">
    <source>
        <dbReference type="ARBA" id="ARBA00031642"/>
    </source>
</evidence>
<evidence type="ECO:0000256" key="11">
    <source>
        <dbReference type="ARBA" id="ARBA00043671"/>
    </source>
</evidence>
<dbReference type="GO" id="GO:0003993">
    <property type="term" value="F:acid phosphatase activity"/>
    <property type="evidence" value="ECO:0007669"/>
    <property type="project" value="TreeGrafter"/>
</dbReference>
<comment type="catalytic activity">
    <reaction evidence="11">
        <text>1D-myo-inositol 1,2,4,5,6-pentakisphosphate + H2O = 1D-myo-inositol 1,2,5,6-tetrakisphosphate + phosphate</text>
        <dbReference type="Rhea" id="RHEA:77115"/>
        <dbReference type="ChEBI" id="CHEBI:15377"/>
        <dbReference type="ChEBI" id="CHEBI:43474"/>
        <dbReference type="ChEBI" id="CHEBI:57798"/>
        <dbReference type="ChEBI" id="CHEBI:195535"/>
        <dbReference type="EC" id="3.1.3.62"/>
    </reaction>
    <physiologicalReaction direction="left-to-right" evidence="11">
        <dbReference type="Rhea" id="RHEA:77116"/>
    </physiologicalReaction>
</comment>
<feature type="signal peptide" evidence="15">
    <location>
        <begin position="1"/>
        <end position="24"/>
    </location>
</feature>
<reference evidence="16" key="1">
    <citation type="submission" date="2020-05" db="EMBL/GenBank/DDBJ databases">
        <title>Phylogenomic resolution of chytrid fungi.</title>
        <authorList>
            <person name="Stajich J.E."/>
            <person name="Amses K."/>
            <person name="Simmons R."/>
            <person name="Seto K."/>
            <person name="Myers J."/>
            <person name="Bonds A."/>
            <person name="Quandt C.A."/>
            <person name="Barry K."/>
            <person name="Liu P."/>
            <person name="Grigoriev I."/>
            <person name="Longcore J.E."/>
            <person name="James T.Y."/>
        </authorList>
    </citation>
    <scope>NUCLEOTIDE SEQUENCE</scope>
    <source>
        <strain evidence="16">JEL0379</strain>
    </source>
</reference>
<dbReference type="EC" id="3.1.3.62" evidence="4"/>
<evidence type="ECO:0000256" key="7">
    <source>
        <dbReference type="ARBA" id="ARBA00022801"/>
    </source>
</evidence>
<dbReference type="GO" id="GO:0034417">
    <property type="term" value="F:bisphosphoglycerate 3-phosphatase activity"/>
    <property type="evidence" value="ECO:0007669"/>
    <property type="project" value="UniProtKB-EC"/>
</dbReference>
<sequence>MRYPATALLAAFLALFWAAPCVIAGPLYQFDTPVVDSHLPLVSSPTIGQDVVMSTKSRYNIPDQASQLEGPARPPSPVMMSRRRCRPTESPTSPKCAVVQVQLVARHGTRNPTSGNLKKHQALQKKFANYTAPSADFEFLSNFSLFCNTSFAGQLTAQGHFDHVQLAQRLKIRFPGPLSNASLITWQATNVSRAIASAESFQTGLLSSSSEIARAQLEVRNSVLPVHLDADLRAHDSCKNYSTALQVEEALPDRPQDVFTAARYPAILARLQSVLAFPTLTLDDVSQLFSLCSFEDTIRGKVAKGFCSLFTRDELTLADFAGDLEFWGERGYGFAPNEAIGCSLLTTLVSNIDAHVNGSASIPAVMKFAHAETLGPLIATLGLFRDTLSPNATDAQIASRAYRTAAFSPFAGNVLVELSSCADSTHQVRLLVDEVPVSIPGCGEQCELGAFKKLYADKIGCDFDGQICANPRPTVGGAATFRRKDSLTDADATPSDDA</sequence>
<dbReference type="InterPro" id="IPR029033">
    <property type="entry name" value="His_PPase_superfam"/>
</dbReference>
<protein>
    <recommendedName>
        <fullName evidence="5">Multiple inositol polyphosphate phosphatase 1</fullName>
        <ecNumber evidence="4">3.1.3.62</ecNumber>
        <ecNumber evidence="3">3.1.3.80</ecNumber>
    </recommendedName>
    <alternativeName>
        <fullName evidence="9">2,3-bisphosphoglycerate 3-phosphatase</fullName>
    </alternativeName>
</protein>